<feature type="transmembrane region" description="Helical" evidence="7">
    <location>
        <begin position="609"/>
        <end position="634"/>
    </location>
</feature>
<comment type="caution">
    <text evidence="9">The sequence shown here is derived from an EMBL/GenBank/DDBJ whole genome shotgun (WGS) entry which is preliminary data.</text>
</comment>
<protein>
    <submittedName>
        <fullName evidence="9">FtsX-like permease family protein</fullName>
    </submittedName>
</protein>
<sequence>MKLNRRYTRNIRENLSFYIASTILTIVTLLLYFLFNIAGNAILDFSEDFYERNQVEDAHFTTYMAIPEEELAKLSDTYHVTTEAQRYINIETDGVTARVFSRTEKVDLYEVTQGKDAERDNEIVISEGYAVANAVSIGSRMKIGDKEYTVAGFMQRPDYLYMLESEEDAYKNVSTFYLCYMTGSAFEALGDTGCQYLVRYTGDSDITGFRKAVHEQYYMRSYSSAAENPRITMVEQQAQMFIVMAYVLLCILPLIAVVLISIIISRKVKSEQRMIGTLSALGYKKGQLMRHYAGFAVIPGLVGGVFTAIISAIAAQPLSEMGLQDYEPMHVAGHLNPLAALLGLLVPTALYVIAALLSVRRLLKKDTVLLLSGNADGGKKKLRRVLAGNKMSFRIKLAIRSLLGNPARSLVILLGVFLGFFIMLLGQGFFDSINRMGDTAAEAAGSFEHQYILNEMLTENPYGGDTMLVSAVEHDGGSKLSVIGTTDSNPYLEPKDADGNIISIENGYYITSLAQLTLGWQTGDTVTVYNPLSLEKKEIQIAGVIQNHVQKSIITSKRLAAELTGLDENSFNCIVSSGALSIPEAKIAQESQRSDITEQAKTMTAQMDFLLQMIIGLGIVICIAAVYVAVNMLVTESRSNISMLKVLGYRDKQINKIVLRTHHILLPIGILLAIPCTYAAAHAFFLMMVDYGVMLIDTYISPKSYILSILLTAGCYFGSLWLLRRKVKKVDMIESLKDNRE</sequence>
<keyword evidence="4 7" id="KW-1133">Transmembrane helix</keyword>
<evidence type="ECO:0000313" key="10">
    <source>
        <dbReference type="Proteomes" id="UP000657006"/>
    </source>
</evidence>
<keyword evidence="10" id="KW-1185">Reference proteome</keyword>
<feature type="transmembrane region" description="Helical" evidence="7">
    <location>
        <begin position="410"/>
        <end position="430"/>
    </location>
</feature>
<evidence type="ECO:0000256" key="4">
    <source>
        <dbReference type="ARBA" id="ARBA00022989"/>
    </source>
</evidence>
<dbReference type="GO" id="GO:0005886">
    <property type="term" value="C:plasma membrane"/>
    <property type="evidence" value="ECO:0007669"/>
    <property type="project" value="UniProtKB-SubCell"/>
</dbReference>
<dbReference type="Pfam" id="PF02687">
    <property type="entry name" value="FtsX"/>
    <property type="match status" value="2"/>
</dbReference>
<evidence type="ECO:0000256" key="3">
    <source>
        <dbReference type="ARBA" id="ARBA00022692"/>
    </source>
</evidence>
<gene>
    <name evidence="9" type="ORF">H8730_01505</name>
</gene>
<evidence type="ECO:0000256" key="7">
    <source>
        <dbReference type="SAM" id="Phobius"/>
    </source>
</evidence>
<dbReference type="InterPro" id="IPR050250">
    <property type="entry name" value="Macrolide_Exporter_MacB"/>
</dbReference>
<comment type="subcellular location">
    <subcellularLocation>
        <location evidence="1">Cell membrane</location>
        <topology evidence="1">Multi-pass membrane protein</topology>
    </subcellularLocation>
</comment>
<name>A0A926DNG9_9FIRM</name>
<evidence type="ECO:0000256" key="6">
    <source>
        <dbReference type="ARBA" id="ARBA00038076"/>
    </source>
</evidence>
<dbReference type="PANTHER" id="PTHR30572:SF4">
    <property type="entry name" value="ABC TRANSPORTER PERMEASE YTRF"/>
    <property type="match status" value="1"/>
</dbReference>
<reference evidence="9" key="1">
    <citation type="submission" date="2020-08" db="EMBL/GenBank/DDBJ databases">
        <title>Genome public.</title>
        <authorList>
            <person name="Liu C."/>
            <person name="Sun Q."/>
        </authorList>
    </citation>
    <scope>NUCLEOTIDE SEQUENCE</scope>
    <source>
        <strain evidence="9">NSJ-32</strain>
    </source>
</reference>
<evidence type="ECO:0000256" key="2">
    <source>
        <dbReference type="ARBA" id="ARBA00022475"/>
    </source>
</evidence>
<dbReference type="EMBL" id="JACRSQ010000002">
    <property type="protein sequence ID" value="MBC8542228.1"/>
    <property type="molecule type" value="Genomic_DNA"/>
</dbReference>
<proteinExistence type="inferred from homology"/>
<dbReference type="InterPro" id="IPR003838">
    <property type="entry name" value="ABC3_permease_C"/>
</dbReference>
<evidence type="ECO:0000313" key="9">
    <source>
        <dbReference type="EMBL" id="MBC8542228.1"/>
    </source>
</evidence>
<evidence type="ECO:0000256" key="5">
    <source>
        <dbReference type="ARBA" id="ARBA00023136"/>
    </source>
</evidence>
<dbReference type="PANTHER" id="PTHR30572">
    <property type="entry name" value="MEMBRANE COMPONENT OF TRANSPORTER-RELATED"/>
    <property type="match status" value="1"/>
</dbReference>
<dbReference type="AlphaFoldDB" id="A0A926DNG9"/>
<dbReference type="Proteomes" id="UP000657006">
    <property type="component" value="Unassembled WGS sequence"/>
</dbReference>
<feature type="transmembrane region" description="Helical" evidence="7">
    <location>
        <begin position="705"/>
        <end position="723"/>
    </location>
</feature>
<organism evidence="9 10">
    <name type="scientific">Bianquea renquensis</name>
    <dbReference type="NCBI Taxonomy" id="2763661"/>
    <lineage>
        <taxon>Bacteria</taxon>
        <taxon>Bacillati</taxon>
        <taxon>Bacillota</taxon>
        <taxon>Clostridia</taxon>
        <taxon>Eubacteriales</taxon>
        <taxon>Bianqueaceae</taxon>
        <taxon>Bianquea</taxon>
    </lineage>
</organism>
<feature type="domain" description="ABC3 transporter permease C-terminal" evidence="8">
    <location>
        <begin position="614"/>
        <end position="730"/>
    </location>
</feature>
<dbReference type="GO" id="GO:0022857">
    <property type="term" value="F:transmembrane transporter activity"/>
    <property type="evidence" value="ECO:0007669"/>
    <property type="project" value="TreeGrafter"/>
</dbReference>
<accession>A0A926DNG9</accession>
<feature type="domain" description="ABC3 transporter permease C-terminal" evidence="8">
    <location>
        <begin position="247"/>
        <end position="366"/>
    </location>
</feature>
<evidence type="ECO:0000259" key="8">
    <source>
        <dbReference type="Pfam" id="PF02687"/>
    </source>
</evidence>
<evidence type="ECO:0000256" key="1">
    <source>
        <dbReference type="ARBA" id="ARBA00004651"/>
    </source>
</evidence>
<feature type="transmembrane region" description="Helical" evidence="7">
    <location>
        <begin position="292"/>
        <end position="315"/>
    </location>
</feature>
<feature type="transmembrane region" description="Helical" evidence="7">
    <location>
        <begin position="15"/>
        <end position="35"/>
    </location>
</feature>
<feature type="transmembrane region" description="Helical" evidence="7">
    <location>
        <begin position="664"/>
        <end position="685"/>
    </location>
</feature>
<keyword evidence="3 7" id="KW-0812">Transmembrane</keyword>
<comment type="similarity">
    <text evidence="6">Belongs to the ABC-4 integral membrane protein family.</text>
</comment>
<feature type="transmembrane region" description="Helical" evidence="7">
    <location>
        <begin position="240"/>
        <end position="264"/>
    </location>
</feature>
<keyword evidence="2" id="KW-1003">Cell membrane</keyword>
<keyword evidence="5 7" id="KW-0472">Membrane</keyword>
<dbReference type="RefSeq" id="WP_177713600.1">
    <property type="nucleotide sequence ID" value="NZ_JACRSQ010000002.1"/>
</dbReference>
<feature type="transmembrane region" description="Helical" evidence="7">
    <location>
        <begin position="335"/>
        <end position="357"/>
    </location>
</feature>